<dbReference type="OrthoDB" id="10579980at2759"/>
<feature type="region of interest" description="Disordered" evidence="1">
    <location>
        <begin position="277"/>
        <end position="357"/>
    </location>
</feature>
<feature type="compositionally biased region" description="Basic and acidic residues" evidence="1">
    <location>
        <begin position="445"/>
        <end position="503"/>
    </location>
</feature>
<feature type="compositionally biased region" description="Basic residues" evidence="1">
    <location>
        <begin position="31"/>
        <end position="41"/>
    </location>
</feature>
<evidence type="ECO:0000313" key="7">
    <source>
        <dbReference type="Proteomes" id="UP000309601"/>
    </source>
</evidence>
<feature type="compositionally biased region" description="Low complexity" evidence="1">
    <location>
        <begin position="116"/>
        <end position="133"/>
    </location>
</feature>
<feature type="compositionally biased region" description="Low complexity" evidence="1">
    <location>
        <begin position="338"/>
        <end position="350"/>
    </location>
</feature>
<dbReference type="EMBL" id="SPRW01000011">
    <property type="protein sequence ID" value="TIC67759.1"/>
    <property type="molecule type" value="Genomic_DNA"/>
</dbReference>
<feature type="region of interest" description="Disordered" evidence="1">
    <location>
        <begin position="1"/>
        <end position="251"/>
    </location>
</feature>
<feature type="compositionally biased region" description="Low complexity" evidence="1">
    <location>
        <begin position="287"/>
        <end position="298"/>
    </location>
</feature>
<name>A0A4T0QW48_9BASI</name>
<dbReference type="Proteomes" id="UP000305362">
    <property type="component" value="Unassembled WGS sequence"/>
</dbReference>
<feature type="compositionally biased region" description="Low complexity" evidence="1">
    <location>
        <begin position="241"/>
        <end position="251"/>
    </location>
</feature>
<evidence type="ECO:0000313" key="3">
    <source>
        <dbReference type="EMBL" id="TIC67759.1"/>
    </source>
</evidence>
<gene>
    <name evidence="3" type="ORF">E3Q02_01394</name>
    <name evidence="4" type="ORF">E3Q03_01557</name>
    <name evidence="2" type="ORF">E3Q10_03024</name>
</gene>
<evidence type="ECO:0000313" key="2">
    <source>
        <dbReference type="EMBL" id="TIC28594.1"/>
    </source>
</evidence>
<feature type="compositionally biased region" description="Low complexity" evidence="1">
    <location>
        <begin position="146"/>
        <end position="157"/>
    </location>
</feature>
<dbReference type="OMA" id="QDNSENH"/>
<feature type="compositionally biased region" description="Gly residues" evidence="1">
    <location>
        <begin position="1"/>
        <end position="12"/>
    </location>
</feature>
<feature type="compositionally biased region" description="Basic and acidic residues" evidence="1">
    <location>
        <begin position="21"/>
        <end position="30"/>
    </location>
</feature>
<reference evidence="5 6" key="1">
    <citation type="submission" date="2019-03" db="EMBL/GenBank/DDBJ databases">
        <title>Sequencing 25 genomes of Wallemia mellicola.</title>
        <authorList>
            <person name="Gostincar C."/>
        </authorList>
    </citation>
    <scope>NUCLEOTIDE SEQUENCE [LARGE SCALE GENOMIC DNA]</scope>
    <source>
        <strain evidence="3 7">EXF-1274</strain>
        <strain evidence="4 5">EXF-1277</strain>
        <strain evidence="2 6">EXF-8738</strain>
    </source>
</reference>
<protein>
    <submittedName>
        <fullName evidence="2">Uncharacterized protein</fullName>
    </submittedName>
</protein>
<sequence>MGFTGDNGGFSFGGNSSPTATEHKKADRPTHGRRHSHRRHSSVSTRRDSMQLMSGNQFNESFLDNLDTAGPSNSQDVALSKEDETALENGFVSASNSLSSDGFLVMPTSQQIDQLSDNSDSSPNSPSASTTFSGIPTPQSQQIRRPSPMSISQMPQPLGALMEEEEDDEDGSTKTSRQSKPSFKTYKTKRNSVDFDSIMRTNGGPSAGNRPIRPLSMSNSTGKSPFNFTSKVSQPPTFQRSGSSSSESLSLGHSQSSIASSISSPFTSMSFGKSADFDYGGMPPIPSGSTSSSSTTPPRRQRGSIQYRRSDDIDDSPASQVSNKNGPKPLNLVNKARSGSNSSNTSTETSDLFNSSPSNKAFLEQQLTTTLEDLSIWRDKNAALERDLSIERKERLASEERVKRLGEKLNQLPNLQEYQMQIQMINEMREQLFYLSNELEEFKKVNSRSQEEISELRSQLREKDQREGERKEREREKEKEIKTEKEKEKLDTEATNQDEEKPVRPHSLLIDWRFPMSANNNLSPKIDEDEEELEEPSPTVDYNDAFAHNSSMSFGKGSVDDENFGLPPISTPPAQVRNDNFGFFRSRSNSLLNKVDKVRNSFSPSPKYEKTVYVNKEKQLDKLSYDNNNEMIDFAPCYLQAGYNLTEV</sequence>
<proteinExistence type="predicted"/>
<evidence type="ECO:0000313" key="6">
    <source>
        <dbReference type="Proteomes" id="UP000305647"/>
    </source>
</evidence>
<feature type="region of interest" description="Disordered" evidence="1">
    <location>
        <begin position="445"/>
        <end position="504"/>
    </location>
</feature>
<dbReference type="EMBL" id="SPRO01000036">
    <property type="protein sequence ID" value="TIC28594.1"/>
    <property type="molecule type" value="Genomic_DNA"/>
</dbReference>
<evidence type="ECO:0000313" key="4">
    <source>
        <dbReference type="EMBL" id="TIC68560.1"/>
    </source>
</evidence>
<evidence type="ECO:0000313" key="5">
    <source>
        <dbReference type="Proteomes" id="UP000305362"/>
    </source>
</evidence>
<feature type="compositionally biased region" description="Polar residues" evidence="1">
    <location>
        <begin position="216"/>
        <end position="240"/>
    </location>
</feature>
<dbReference type="Proteomes" id="UP000305647">
    <property type="component" value="Unassembled WGS sequence"/>
</dbReference>
<dbReference type="EMBL" id="SPRV01000012">
    <property type="protein sequence ID" value="TIC68560.1"/>
    <property type="molecule type" value="Genomic_DNA"/>
</dbReference>
<organism evidence="2 6">
    <name type="scientific">Wallemia mellicola</name>
    <dbReference type="NCBI Taxonomy" id="1708541"/>
    <lineage>
        <taxon>Eukaryota</taxon>
        <taxon>Fungi</taxon>
        <taxon>Dikarya</taxon>
        <taxon>Basidiomycota</taxon>
        <taxon>Wallemiomycotina</taxon>
        <taxon>Wallemiomycetes</taxon>
        <taxon>Wallemiales</taxon>
        <taxon>Wallemiaceae</taxon>
        <taxon>Wallemia</taxon>
    </lineage>
</organism>
<feature type="compositionally biased region" description="Polar residues" evidence="1">
    <location>
        <begin position="173"/>
        <end position="182"/>
    </location>
</feature>
<comment type="caution">
    <text evidence="2">The sequence shown here is derived from an EMBL/GenBank/DDBJ whole genome shotgun (WGS) entry which is preliminary data.</text>
</comment>
<dbReference type="Proteomes" id="UP000309601">
    <property type="component" value="Unassembled WGS sequence"/>
</dbReference>
<evidence type="ECO:0000256" key="1">
    <source>
        <dbReference type="SAM" id="MobiDB-lite"/>
    </source>
</evidence>
<accession>A0A4T0QW48</accession>
<feature type="compositionally biased region" description="Polar residues" evidence="1">
    <location>
        <begin position="51"/>
        <end position="62"/>
    </location>
</feature>
<dbReference type="AlphaFoldDB" id="A0A4T0QW48"/>
<feature type="compositionally biased region" description="Polar residues" evidence="1">
    <location>
        <begin position="134"/>
        <end position="144"/>
    </location>
</feature>